<feature type="transmembrane region" description="Helical" evidence="1">
    <location>
        <begin position="60"/>
        <end position="77"/>
    </location>
</feature>
<proteinExistence type="predicted"/>
<sequence>MNRLYYILIGLLAASAVLFGVLDAAGVIRLQTVYVFIYALAAGIPALFRLAGWTGKRGQVTALLLLFLVFAWLPYGWEQQEVLRAAVERLTPGVAVSTFGVVMFLISWMGKKSRI</sequence>
<dbReference type="RefSeq" id="WP_091567185.1">
    <property type="nucleotide sequence ID" value="NZ_FMZA01000005.1"/>
</dbReference>
<gene>
    <name evidence="2" type="ORF">SAMN04488112_10554</name>
</gene>
<dbReference type="EMBL" id="FMZA01000005">
    <property type="protein sequence ID" value="SDC25576.1"/>
    <property type="molecule type" value="Genomic_DNA"/>
</dbReference>
<organism evidence="2 3">
    <name type="scientific">Melghirimyces thermohalophilus</name>
    <dbReference type="NCBI Taxonomy" id="1236220"/>
    <lineage>
        <taxon>Bacteria</taxon>
        <taxon>Bacillati</taxon>
        <taxon>Bacillota</taxon>
        <taxon>Bacilli</taxon>
        <taxon>Bacillales</taxon>
        <taxon>Thermoactinomycetaceae</taxon>
        <taxon>Melghirimyces</taxon>
    </lineage>
</organism>
<protein>
    <submittedName>
        <fullName evidence="2">Uncharacterized protein</fullName>
    </submittedName>
</protein>
<evidence type="ECO:0000256" key="1">
    <source>
        <dbReference type="SAM" id="Phobius"/>
    </source>
</evidence>
<dbReference type="Proteomes" id="UP000199387">
    <property type="component" value="Unassembled WGS sequence"/>
</dbReference>
<feature type="transmembrane region" description="Helical" evidence="1">
    <location>
        <begin position="34"/>
        <end position="53"/>
    </location>
</feature>
<evidence type="ECO:0000313" key="3">
    <source>
        <dbReference type="Proteomes" id="UP000199387"/>
    </source>
</evidence>
<accession>A0A1G6K5I4</accession>
<reference evidence="2 3" key="1">
    <citation type="submission" date="2016-10" db="EMBL/GenBank/DDBJ databases">
        <authorList>
            <person name="de Groot N.N."/>
        </authorList>
    </citation>
    <scope>NUCLEOTIDE SEQUENCE [LARGE SCALE GENOMIC DNA]</scope>
    <source>
        <strain evidence="2 3">DSM 45514</strain>
    </source>
</reference>
<keyword evidence="3" id="KW-1185">Reference proteome</keyword>
<dbReference type="OrthoDB" id="9918141at2"/>
<feature type="transmembrane region" description="Helical" evidence="1">
    <location>
        <begin position="89"/>
        <end position="109"/>
    </location>
</feature>
<keyword evidence="1" id="KW-1133">Transmembrane helix</keyword>
<keyword evidence="1" id="KW-0812">Transmembrane</keyword>
<evidence type="ECO:0000313" key="2">
    <source>
        <dbReference type="EMBL" id="SDC25576.1"/>
    </source>
</evidence>
<keyword evidence="1" id="KW-0472">Membrane</keyword>
<dbReference type="AlphaFoldDB" id="A0A1G6K5I4"/>
<name>A0A1G6K5I4_9BACL</name>